<dbReference type="Proteomes" id="UP001154078">
    <property type="component" value="Chromosome 3"/>
</dbReference>
<dbReference type="PANTHER" id="PTHR18966">
    <property type="entry name" value="IONOTROPIC GLUTAMATE RECEPTOR"/>
    <property type="match status" value="1"/>
</dbReference>
<evidence type="ECO:0000259" key="21">
    <source>
        <dbReference type="SMART" id="SM00918"/>
    </source>
</evidence>
<feature type="transmembrane region" description="Helical" evidence="18">
    <location>
        <begin position="547"/>
        <end position="567"/>
    </location>
</feature>
<evidence type="ECO:0000256" key="10">
    <source>
        <dbReference type="ARBA" id="ARBA00023180"/>
    </source>
</evidence>
<dbReference type="Pfam" id="PF01094">
    <property type="entry name" value="ANF_receptor"/>
    <property type="match status" value="1"/>
</dbReference>
<dbReference type="AlphaFoldDB" id="A0A9P0FEQ0"/>
<evidence type="ECO:0000256" key="6">
    <source>
        <dbReference type="ARBA" id="ARBA00023018"/>
    </source>
</evidence>
<keyword evidence="2" id="KW-0813">Transport</keyword>
<keyword evidence="23" id="KW-1185">Reference proteome</keyword>
<keyword evidence="11" id="KW-0628">Postsynaptic cell membrane</keyword>
<evidence type="ECO:0000256" key="8">
    <source>
        <dbReference type="ARBA" id="ARBA00023136"/>
    </source>
</evidence>
<feature type="domain" description="Ionotropic glutamate receptor L-glutamate and glycine-binding" evidence="21">
    <location>
        <begin position="428"/>
        <end position="493"/>
    </location>
</feature>
<keyword evidence="17" id="KW-1015">Disulfide bond</keyword>
<evidence type="ECO:0000256" key="5">
    <source>
        <dbReference type="ARBA" id="ARBA00022989"/>
    </source>
</evidence>
<evidence type="ECO:0000256" key="16">
    <source>
        <dbReference type="PIRSR" id="PIRSR601508-2"/>
    </source>
</evidence>
<dbReference type="InterPro" id="IPR028082">
    <property type="entry name" value="Peripla_BP_I"/>
</dbReference>
<dbReference type="SUPFAM" id="SSF53850">
    <property type="entry name" value="Periplasmic binding protein-like II"/>
    <property type="match status" value="1"/>
</dbReference>
<evidence type="ECO:0000256" key="1">
    <source>
        <dbReference type="ARBA" id="ARBA00008685"/>
    </source>
</evidence>
<dbReference type="InterPro" id="IPR019594">
    <property type="entry name" value="Glu/Gly-bd"/>
</dbReference>
<feature type="transmembrane region" description="Helical" evidence="18">
    <location>
        <begin position="625"/>
        <end position="645"/>
    </location>
</feature>
<feature type="binding site" evidence="15">
    <location>
        <position position="676"/>
    </location>
    <ligand>
        <name>L-glutamate</name>
        <dbReference type="ChEBI" id="CHEBI:29985"/>
    </ligand>
</feature>
<keyword evidence="4 18" id="KW-0812">Transmembrane</keyword>
<dbReference type="GO" id="GO:0015276">
    <property type="term" value="F:ligand-gated monoatomic ion channel activity"/>
    <property type="evidence" value="ECO:0007669"/>
    <property type="project" value="InterPro"/>
</dbReference>
<dbReference type="Gene3D" id="3.40.50.2300">
    <property type="match status" value="2"/>
</dbReference>
<dbReference type="PRINTS" id="PR00177">
    <property type="entry name" value="NMDARECEPTOR"/>
</dbReference>
<keyword evidence="6" id="KW-0770">Synapse</keyword>
<feature type="transmembrane region" description="Helical" evidence="18">
    <location>
        <begin position="813"/>
        <end position="834"/>
    </location>
</feature>
<feature type="binding site" evidence="15">
    <location>
        <position position="509"/>
    </location>
    <ligand>
        <name>L-glutamate</name>
        <dbReference type="ChEBI" id="CHEBI:29985"/>
    </ligand>
</feature>
<feature type="signal peptide" evidence="19">
    <location>
        <begin position="1"/>
        <end position="18"/>
    </location>
</feature>
<evidence type="ECO:0000313" key="22">
    <source>
        <dbReference type="EMBL" id="CAH0553020.1"/>
    </source>
</evidence>
<gene>
    <name evidence="22" type="ORF">MELIAE_LOCUS5127</name>
</gene>
<feature type="site" description="Interaction with the cone snail toxin Con-ikot-ikot" evidence="16">
    <location>
        <position position="769"/>
    </location>
</feature>
<evidence type="ECO:0000256" key="13">
    <source>
        <dbReference type="ARBA" id="ARBA00023303"/>
    </source>
</evidence>
<evidence type="ECO:0000256" key="18">
    <source>
        <dbReference type="SAM" id="Phobius"/>
    </source>
</evidence>
<dbReference type="Pfam" id="PF00060">
    <property type="entry name" value="Lig_chan"/>
    <property type="match status" value="1"/>
</dbReference>
<evidence type="ECO:0000256" key="19">
    <source>
        <dbReference type="SAM" id="SignalP"/>
    </source>
</evidence>
<keyword evidence="10" id="KW-0325">Glycoprotein</keyword>
<dbReference type="FunFam" id="3.40.190.10:FF:000147">
    <property type="entry name" value="Uncharacterized protein, isoform C"/>
    <property type="match status" value="1"/>
</dbReference>
<organism evidence="22 23">
    <name type="scientific">Brassicogethes aeneus</name>
    <name type="common">Rape pollen beetle</name>
    <name type="synonym">Meligethes aeneus</name>
    <dbReference type="NCBI Taxonomy" id="1431903"/>
    <lineage>
        <taxon>Eukaryota</taxon>
        <taxon>Metazoa</taxon>
        <taxon>Ecdysozoa</taxon>
        <taxon>Arthropoda</taxon>
        <taxon>Hexapoda</taxon>
        <taxon>Insecta</taxon>
        <taxon>Pterygota</taxon>
        <taxon>Neoptera</taxon>
        <taxon>Endopterygota</taxon>
        <taxon>Coleoptera</taxon>
        <taxon>Polyphaga</taxon>
        <taxon>Cucujiformia</taxon>
        <taxon>Nitidulidae</taxon>
        <taxon>Meligethinae</taxon>
        <taxon>Brassicogethes</taxon>
    </lineage>
</organism>
<dbReference type="InterPro" id="IPR001320">
    <property type="entry name" value="Iontro_rcpt_C"/>
</dbReference>
<evidence type="ECO:0000256" key="15">
    <source>
        <dbReference type="PIRSR" id="PIRSR601508-1"/>
    </source>
</evidence>
<keyword evidence="7" id="KW-0406">Ion transport</keyword>
<evidence type="ECO:0000256" key="3">
    <source>
        <dbReference type="ARBA" id="ARBA00022475"/>
    </source>
</evidence>
<dbReference type="Gene3D" id="1.10.287.70">
    <property type="match status" value="1"/>
</dbReference>
<name>A0A9P0FEQ0_BRAAE</name>
<evidence type="ECO:0000256" key="7">
    <source>
        <dbReference type="ARBA" id="ARBA00023065"/>
    </source>
</evidence>
<feature type="disulfide bond" evidence="17">
    <location>
        <begin position="735"/>
        <end position="793"/>
    </location>
</feature>
<evidence type="ECO:0000256" key="12">
    <source>
        <dbReference type="ARBA" id="ARBA00023286"/>
    </source>
</evidence>
<feature type="site" description="Interaction with the cone snail toxin Con-ikot-ikot" evidence="16">
    <location>
        <position position="681"/>
    </location>
</feature>
<dbReference type="Gene3D" id="3.40.190.10">
    <property type="entry name" value="Periplasmic binding protein-like II"/>
    <property type="match status" value="2"/>
</dbReference>
<keyword evidence="12" id="KW-1071">Ligand-gated ion channel</keyword>
<dbReference type="EMBL" id="OV121134">
    <property type="protein sequence ID" value="CAH0553020.1"/>
    <property type="molecule type" value="Genomic_DNA"/>
</dbReference>
<proteinExistence type="inferred from homology"/>
<comment type="similarity">
    <text evidence="1">Belongs to the glutamate-gated ion channel (TC 1.A.10.1) family.</text>
</comment>
<keyword evidence="19" id="KW-0732">Signal</keyword>
<accession>A0A9P0FEQ0</accession>
<sequence>MLFKFIVTFFLFIFLKSSNELQELKIGGLFSDPIEKIAYQRTLKLMNEEYIGPFFQYNVTSHCFNVSDTNTFKAYIDTCNLLEKGIIGLFGPSSSYSSSYIQSICDRKEIPHVEIHSDPKLDRRYCSVNLHPHPTVLANVYLDLVKAFGWHKMIILYEKYESLSSISNLLELNVSHQKNVLIRKLETDINGSYHISLMNAKKTGETNFIIECSINVLDSVLKQAQQVGMMTDNYHFIIANLDMHTIDISPYQYAGTNITGLRIVNPNSPDVIRHTKEIQKLIIPSTNFNENFQGIKLRLRTALTIDSVRLFYETVHDLLSAGIINLNTQPMYCNTTDSWHNGYTIINYMKRRVFDGLTGELRFDYEGFRRDFKLDIMELSVEGLIKIGDWNSTSRQIVTKHLNRAEPLLTERNLFNKTFFIITCLTAPYAMLKETTTQLIGNDRFEGFGIDVIDKLSKLLGFNYTIIIQPDGQYGNFNRTSNEWNGMIKEIIEDRADFGIVDLTITSERENGVDFTMPFMNLGICILYRKPEPVPPSLFMFASPFSLSVWLMLGVAYFLVSFAIFVIGRLSPSEWVNPYPCVEEPEFLINQFSIRNCLWFTVGALMQQGSELEPKSISTRTASGVWWFFTLIMVSSYTANLAAFLTVETLVTSFKNIEELSRQTEIKYGAKRDGATANFFRDSNISTYQKIWRHMALHPEDMVNSNDEGVAKVEKENYAYLMESTSIEYETERHCSLAQVGNLLDDKGYGIAMKKFSEYRNEMSREVLKLQETGELSQLKIKWWKEKRGGGKCASKSEGGDATPLDLKNVGGVFLVLFVGSIMGLIGSFLEMAYQVWQECKEKKRCFKEDLIRNLKFVVHFKQNIKELSYDDDDNEVSEANLLESIKS</sequence>
<keyword evidence="9" id="KW-0675">Receptor</keyword>
<keyword evidence="8 18" id="KW-0472">Membrane</keyword>
<dbReference type="SUPFAM" id="SSF53822">
    <property type="entry name" value="Periplasmic binding protein-like I"/>
    <property type="match status" value="1"/>
</dbReference>
<comment type="subcellular location">
    <subcellularLocation>
        <location evidence="14">Postsynaptic cell membrane</location>
        <topology evidence="14">Multi-pass membrane protein</topology>
    </subcellularLocation>
</comment>
<dbReference type="FunFam" id="1.10.287.70:FF:000010">
    <property type="entry name" value="Putative glutamate receptor ionotropic kainate 1"/>
    <property type="match status" value="1"/>
</dbReference>
<dbReference type="SMART" id="SM00079">
    <property type="entry name" value="PBPe"/>
    <property type="match status" value="1"/>
</dbReference>
<keyword evidence="3" id="KW-1003">Cell membrane</keyword>
<evidence type="ECO:0000256" key="2">
    <source>
        <dbReference type="ARBA" id="ARBA00022448"/>
    </source>
</evidence>
<dbReference type="GO" id="GO:0038023">
    <property type="term" value="F:signaling receptor activity"/>
    <property type="evidence" value="ECO:0007669"/>
    <property type="project" value="InterPro"/>
</dbReference>
<keyword evidence="13" id="KW-0407">Ion channel</keyword>
<dbReference type="InterPro" id="IPR001828">
    <property type="entry name" value="ANF_lig-bd_rcpt"/>
</dbReference>
<evidence type="ECO:0000256" key="17">
    <source>
        <dbReference type="PIRSR" id="PIRSR601508-3"/>
    </source>
</evidence>
<dbReference type="SMART" id="SM00918">
    <property type="entry name" value="Lig_chan-Glu_bd"/>
    <property type="match status" value="1"/>
</dbReference>
<dbReference type="CDD" id="cd06382">
    <property type="entry name" value="PBP1_iGluR_Kainate"/>
    <property type="match status" value="1"/>
</dbReference>
<evidence type="ECO:0000313" key="23">
    <source>
        <dbReference type="Proteomes" id="UP001154078"/>
    </source>
</evidence>
<protein>
    <submittedName>
        <fullName evidence="22">Uncharacterized protein</fullName>
    </submittedName>
</protein>
<evidence type="ECO:0000256" key="9">
    <source>
        <dbReference type="ARBA" id="ARBA00023170"/>
    </source>
</evidence>
<feature type="binding site" evidence="15">
    <location>
        <position position="504"/>
    </location>
    <ligand>
        <name>L-glutamate</name>
        <dbReference type="ChEBI" id="CHEBI:29985"/>
    </ligand>
</feature>
<evidence type="ECO:0000256" key="4">
    <source>
        <dbReference type="ARBA" id="ARBA00022692"/>
    </source>
</evidence>
<evidence type="ECO:0000256" key="14">
    <source>
        <dbReference type="ARBA" id="ARBA00034104"/>
    </source>
</evidence>
<dbReference type="InterPro" id="IPR001508">
    <property type="entry name" value="Iono_Glu_rcpt_met"/>
</dbReference>
<feature type="domain" description="Ionotropic glutamate receptor C-terminal" evidence="20">
    <location>
        <begin position="418"/>
        <end position="786"/>
    </location>
</feature>
<reference evidence="22" key="1">
    <citation type="submission" date="2021-12" db="EMBL/GenBank/DDBJ databases">
        <authorList>
            <person name="King R."/>
        </authorList>
    </citation>
    <scope>NUCLEOTIDE SEQUENCE</scope>
</reference>
<dbReference type="InterPro" id="IPR015683">
    <property type="entry name" value="Ionotropic_Glu_rcpt"/>
</dbReference>
<dbReference type="GO" id="GO:0045211">
    <property type="term" value="C:postsynaptic membrane"/>
    <property type="evidence" value="ECO:0007669"/>
    <property type="project" value="UniProtKB-SubCell"/>
</dbReference>
<dbReference type="Pfam" id="PF10613">
    <property type="entry name" value="Lig_chan-Glu_bd"/>
    <property type="match status" value="1"/>
</dbReference>
<feature type="binding site" evidence="15">
    <location>
        <position position="723"/>
    </location>
    <ligand>
        <name>L-glutamate</name>
        <dbReference type="ChEBI" id="CHEBI:29985"/>
    </ligand>
</feature>
<feature type="chain" id="PRO_5040313548" evidence="19">
    <location>
        <begin position="19"/>
        <end position="888"/>
    </location>
</feature>
<dbReference type="OrthoDB" id="5984008at2759"/>
<evidence type="ECO:0000256" key="11">
    <source>
        <dbReference type="ARBA" id="ARBA00023257"/>
    </source>
</evidence>
<keyword evidence="5 18" id="KW-1133">Transmembrane helix</keyword>
<evidence type="ECO:0000259" key="20">
    <source>
        <dbReference type="SMART" id="SM00079"/>
    </source>
</evidence>
<dbReference type="FunFam" id="3.40.190.10:FF:000061">
    <property type="entry name" value="Glutamate receptor, ionotropic kainate"/>
    <property type="match status" value="1"/>
</dbReference>